<sequence>QSHVYLTWRGIQLAPSLDRQEDCEACRPIRFPLRETYYIPPSMLEYGAKYLFTLEVHTDKYSRCGDDCVGIKSGFAVVNVAVAEDTKLSSSFVNPLILAFKQSTLF</sequence>
<evidence type="ECO:0000313" key="1">
    <source>
        <dbReference type="EMBL" id="JAT19347.1"/>
    </source>
</evidence>
<feature type="non-terminal residue" evidence="1">
    <location>
        <position position="106"/>
    </location>
</feature>
<dbReference type="AlphaFoldDB" id="A0A1B6L6M3"/>
<reference evidence="1" key="1">
    <citation type="submission" date="2015-11" db="EMBL/GenBank/DDBJ databases">
        <title>De novo transcriptome assembly of four potential Pierce s Disease insect vectors from Arizona vineyards.</title>
        <authorList>
            <person name="Tassone E.E."/>
        </authorList>
    </citation>
    <scope>NUCLEOTIDE SEQUENCE</scope>
</reference>
<name>A0A1B6L6M3_9HEMI</name>
<organism evidence="1">
    <name type="scientific">Graphocephala atropunctata</name>
    <dbReference type="NCBI Taxonomy" id="36148"/>
    <lineage>
        <taxon>Eukaryota</taxon>
        <taxon>Metazoa</taxon>
        <taxon>Ecdysozoa</taxon>
        <taxon>Arthropoda</taxon>
        <taxon>Hexapoda</taxon>
        <taxon>Insecta</taxon>
        <taxon>Pterygota</taxon>
        <taxon>Neoptera</taxon>
        <taxon>Paraneoptera</taxon>
        <taxon>Hemiptera</taxon>
        <taxon>Auchenorrhyncha</taxon>
        <taxon>Membracoidea</taxon>
        <taxon>Cicadellidae</taxon>
        <taxon>Cicadellinae</taxon>
        <taxon>Cicadellini</taxon>
        <taxon>Graphocephala</taxon>
    </lineage>
</organism>
<gene>
    <name evidence="1" type="ORF">g.53294</name>
</gene>
<accession>A0A1B6L6M3</accession>
<feature type="non-terminal residue" evidence="1">
    <location>
        <position position="1"/>
    </location>
</feature>
<protein>
    <submittedName>
        <fullName evidence="1">Uncharacterized protein</fullName>
    </submittedName>
</protein>
<dbReference type="EMBL" id="GEBQ01020630">
    <property type="protein sequence ID" value="JAT19347.1"/>
    <property type="molecule type" value="Transcribed_RNA"/>
</dbReference>
<proteinExistence type="predicted"/>